<dbReference type="Pfam" id="PF01136">
    <property type="entry name" value="Peptidase_U32"/>
    <property type="match status" value="1"/>
</dbReference>
<evidence type="ECO:0000313" key="2">
    <source>
        <dbReference type="EMBL" id="MDN0022560.1"/>
    </source>
</evidence>
<reference evidence="3" key="1">
    <citation type="submission" date="2023-06" db="EMBL/GenBank/DDBJ databases">
        <authorList>
            <person name="Zeman M."/>
            <person name="Kubasova T."/>
            <person name="Jahodarova E."/>
            <person name="Nykrynova M."/>
            <person name="Rychlik I."/>
        </authorList>
    </citation>
    <scope>NUCLEOTIDE SEQUENCE</scope>
    <source>
        <strain evidence="3">ET15</strain>
        <strain evidence="2">ET37</strain>
    </source>
</reference>
<dbReference type="InterPro" id="IPR051454">
    <property type="entry name" value="RNA/ubiquinone_mod_enzymes"/>
</dbReference>
<dbReference type="InterPro" id="IPR001539">
    <property type="entry name" value="Peptidase_U32"/>
</dbReference>
<proteinExistence type="predicted"/>
<evidence type="ECO:0000259" key="1">
    <source>
        <dbReference type="Pfam" id="PF12392"/>
    </source>
</evidence>
<dbReference type="EMBL" id="JAUEIE010000004">
    <property type="protein sequence ID" value="MDN0022560.1"/>
    <property type="molecule type" value="Genomic_DNA"/>
</dbReference>
<evidence type="ECO:0000313" key="3">
    <source>
        <dbReference type="EMBL" id="MDN0025443.1"/>
    </source>
</evidence>
<evidence type="ECO:0000313" key="5">
    <source>
        <dbReference type="Proteomes" id="UP001168478"/>
    </source>
</evidence>
<sequence>MIRKVELLAPAKNLQCGIAAIDHGADAVYIGADNFGARVAAGNSIDDIGQLCRYAHQYNAKVYVTINTIIFDSEIGQVENLIRKLEEINVDAILVQDMAILKICNNIKSKIVLHASTQTDNRNAEKVKWLKSSGFKRVVLARELSLKEINEIHKEIPDIELEAFVHGALCVSYSGACYASEYCFRRSANRGNCAQFCRLKFDLKDSTDKTILKDKYMLSLKDMSRLNSIQELLEAGVTSLKIEGRLKNVDYVKNVVAAYNQELDRIISLNPDKYKRASAGKSVYSFKPDLNKTFNRGFTDYFLYGRKQGIASVNTPKAIGEFVGNVKEIRHNSISVSGTKSFSNGDGLCFINENQQLEGFRVNKVLNNRLYPFNMPENLKPRMALYRNNDQLFENMMSTTTAKRKINIRMVLSASQNNVELTIQDSDGHTATEKIYYISEAAHKPQDENMRVQLSKLGNTPYSADEIIISSDTGSRFIPSSILAELRRNTLKKFSSLYTSQHEEQPTPFILPETIGKDIISAEDINAANVANRLARELYNELGPKDAPEAIEVSNNYEVSGTPIMTCRYCIRYEMGYCTKQSERKAPWKEPLYLVLKDNRRFRLRFDCNNCQMKVYAEK</sequence>
<dbReference type="Pfam" id="PF12392">
    <property type="entry name" value="DUF3656"/>
    <property type="match status" value="1"/>
</dbReference>
<gene>
    <name evidence="2" type="ORF">QVN81_05905</name>
    <name evidence="3" type="ORF">QVN84_07920</name>
</gene>
<dbReference type="AlphaFoldDB" id="A0AAW7JHW4"/>
<dbReference type="InterPro" id="IPR020988">
    <property type="entry name" value="Pept_U32_collagenase"/>
</dbReference>
<protein>
    <submittedName>
        <fullName evidence="3">U32 family peptidase</fullName>
    </submittedName>
</protein>
<name>A0AAW7JHW4_9BACT</name>
<evidence type="ECO:0000313" key="4">
    <source>
        <dbReference type="Proteomes" id="UP001167831"/>
    </source>
</evidence>
<feature type="domain" description="Peptidase U32 collagenase" evidence="1">
    <location>
        <begin position="385"/>
        <end position="495"/>
    </location>
</feature>
<comment type="caution">
    <text evidence="3">The sequence shown here is derived from an EMBL/GenBank/DDBJ whole genome shotgun (WGS) entry which is preliminary data.</text>
</comment>
<reference evidence="3" key="2">
    <citation type="submission" date="2023-08" db="EMBL/GenBank/DDBJ databases">
        <title>Identification and characterization of horizontal gene transfer across gut microbiota members of farm animals based on homology search.</title>
        <authorList>
            <person name="Schwarzerova J."/>
            <person name="Nykrynova M."/>
            <person name="Jureckova K."/>
            <person name="Cejkova D."/>
            <person name="Rychlik I."/>
        </authorList>
    </citation>
    <scope>NUCLEOTIDE SEQUENCE</scope>
    <source>
        <strain evidence="3">ET15</strain>
        <strain evidence="2">ET37</strain>
    </source>
</reference>
<keyword evidence="4" id="KW-1185">Reference proteome</keyword>
<dbReference type="Proteomes" id="UP001168478">
    <property type="component" value="Unassembled WGS sequence"/>
</dbReference>
<dbReference type="EMBL" id="JAUEIF010000006">
    <property type="protein sequence ID" value="MDN0025443.1"/>
    <property type="molecule type" value="Genomic_DNA"/>
</dbReference>
<dbReference type="Proteomes" id="UP001167831">
    <property type="component" value="Unassembled WGS sequence"/>
</dbReference>
<dbReference type="RefSeq" id="WP_289825058.1">
    <property type="nucleotide sequence ID" value="NZ_JAUEIE010000004.1"/>
</dbReference>
<dbReference type="PANTHER" id="PTHR30217:SF10">
    <property type="entry name" value="23S RRNA 5-HYDROXYCYTIDINE C2501 SYNTHASE"/>
    <property type="match status" value="1"/>
</dbReference>
<accession>A0AAW7JHW4</accession>
<dbReference type="PANTHER" id="PTHR30217">
    <property type="entry name" value="PEPTIDASE U32 FAMILY"/>
    <property type="match status" value="1"/>
</dbReference>
<organism evidence="3 5">
    <name type="scientific">Leyella lascolaii</name>
    <dbReference type="NCBI Taxonomy" id="1776379"/>
    <lineage>
        <taxon>Bacteria</taxon>
        <taxon>Pseudomonadati</taxon>
        <taxon>Bacteroidota</taxon>
        <taxon>Bacteroidia</taxon>
        <taxon>Bacteroidales</taxon>
        <taxon>Prevotellaceae</taxon>
        <taxon>Leyella</taxon>
    </lineage>
</organism>